<dbReference type="GO" id="GO:0005886">
    <property type="term" value="C:plasma membrane"/>
    <property type="evidence" value="ECO:0007669"/>
    <property type="project" value="TreeGrafter"/>
</dbReference>
<dbReference type="OrthoDB" id="9772050at2"/>
<evidence type="ECO:0000259" key="7">
    <source>
        <dbReference type="Pfam" id="PF25967"/>
    </source>
</evidence>
<dbReference type="GO" id="GO:0022857">
    <property type="term" value="F:transmembrane transporter activity"/>
    <property type="evidence" value="ECO:0007669"/>
    <property type="project" value="InterPro"/>
</dbReference>
<feature type="domain" description="Multidrug resistance protein MdtA-like beta-barrel" evidence="6">
    <location>
        <begin position="221"/>
        <end position="307"/>
    </location>
</feature>
<dbReference type="InterPro" id="IPR058626">
    <property type="entry name" value="MdtA-like_b-barrel"/>
</dbReference>
<dbReference type="Gene3D" id="2.40.30.170">
    <property type="match status" value="1"/>
</dbReference>
<proteinExistence type="inferred from homology"/>
<dbReference type="AlphaFoldDB" id="A0A238YWM9"/>
<dbReference type="SUPFAM" id="SSF111369">
    <property type="entry name" value="HlyD-like secretion proteins"/>
    <property type="match status" value="1"/>
</dbReference>
<evidence type="ECO:0000313" key="8">
    <source>
        <dbReference type="EMBL" id="SNR75460.1"/>
    </source>
</evidence>
<evidence type="ECO:0000259" key="5">
    <source>
        <dbReference type="Pfam" id="PF25917"/>
    </source>
</evidence>
<comment type="subcellular location">
    <subcellularLocation>
        <location evidence="1">Cell envelope</location>
    </subcellularLocation>
</comment>
<feature type="region of interest" description="Disordered" evidence="3">
    <location>
        <begin position="382"/>
        <end position="411"/>
    </location>
</feature>
<dbReference type="Pfam" id="PF25917">
    <property type="entry name" value="BSH_RND"/>
    <property type="match status" value="1"/>
</dbReference>
<feature type="domain" description="Multidrug resistance protein MdtA-like alpha-helical hairpin" evidence="4">
    <location>
        <begin position="112"/>
        <end position="181"/>
    </location>
</feature>
<dbReference type="Pfam" id="PF25944">
    <property type="entry name" value="Beta-barrel_RND"/>
    <property type="match status" value="1"/>
</dbReference>
<evidence type="ECO:0000259" key="6">
    <source>
        <dbReference type="Pfam" id="PF25944"/>
    </source>
</evidence>
<sequence length="411" mass="43458">MIDPVRIVLGRSPAPRVFLALTLASCLLVCACGKGDDDAKDDQPVAVATLVLQPRTVPLVSEFTGRTDSESTVELRARISGFLKKINFVEGSLVKKGDLLFVIDPVEQQNTLARTSADVARDKAQLDYARKERARFEALVKQGAVSQQEYDAKVTNERQLAASVAAAAATASEARVNLGYTRVLAPQDGRIGKSNFKVGDLVNPGENSLLATISATDNFTVTFNITERDYLYVAKEYVEAKAKGAEYKPQPATVVLADGSVYPHQGFIDMADRAIDPSTGTLPVRAVFPNPDGIIKPGLFAKVRIEGGVAQNALLVPEQAISDVQGNKIVFVVDKDGKAQSRPVTFGRRVEAAFLAEKGLAPGETIIVDGWQKVRSGTPVVAAPVPPAAPAGQPAAQQAAPAAGQGGQSGS</sequence>
<dbReference type="InterPro" id="IPR058627">
    <property type="entry name" value="MdtA-like_C"/>
</dbReference>
<dbReference type="RefSeq" id="WP_089272460.1">
    <property type="nucleotide sequence ID" value="NZ_FZOC01000002.1"/>
</dbReference>
<gene>
    <name evidence="8" type="ORF">SAMN04488503_1050</name>
</gene>
<feature type="domain" description="Multidrug resistance protein MdtA-like barrel-sandwich hybrid" evidence="5">
    <location>
        <begin position="72"/>
        <end position="213"/>
    </location>
</feature>
<feature type="domain" description="Multidrug resistance protein MdtA-like C-terminal permuted SH3" evidence="7">
    <location>
        <begin position="312"/>
        <end position="373"/>
    </location>
</feature>
<dbReference type="NCBIfam" id="TIGR01730">
    <property type="entry name" value="RND_mfp"/>
    <property type="match status" value="1"/>
</dbReference>
<dbReference type="GO" id="GO:0030313">
    <property type="term" value="C:cell envelope"/>
    <property type="evidence" value="ECO:0007669"/>
    <property type="project" value="UniProtKB-SubCell"/>
</dbReference>
<keyword evidence="9" id="KW-1185">Reference proteome</keyword>
<comment type="similarity">
    <text evidence="2">Belongs to the membrane fusion protein (MFP) (TC 8.A.1) family.</text>
</comment>
<dbReference type="Gene3D" id="1.10.287.470">
    <property type="entry name" value="Helix hairpin bin"/>
    <property type="match status" value="1"/>
</dbReference>
<accession>A0A238YWM9</accession>
<dbReference type="Pfam" id="PF25876">
    <property type="entry name" value="HH_MFP_RND"/>
    <property type="match status" value="1"/>
</dbReference>
<dbReference type="Proteomes" id="UP000198324">
    <property type="component" value="Unassembled WGS sequence"/>
</dbReference>
<dbReference type="GO" id="GO:0046677">
    <property type="term" value="P:response to antibiotic"/>
    <property type="evidence" value="ECO:0007669"/>
    <property type="project" value="TreeGrafter"/>
</dbReference>
<dbReference type="PANTHER" id="PTHR30158">
    <property type="entry name" value="ACRA/E-RELATED COMPONENT OF DRUG EFFLUX TRANSPORTER"/>
    <property type="match status" value="1"/>
</dbReference>
<dbReference type="Pfam" id="PF25967">
    <property type="entry name" value="RND-MFP_C"/>
    <property type="match status" value="1"/>
</dbReference>
<dbReference type="EMBL" id="FZOC01000002">
    <property type="protein sequence ID" value="SNR75460.1"/>
    <property type="molecule type" value="Genomic_DNA"/>
</dbReference>
<name>A0A238YWM9_9BACT</name>
<evidence type="ECO:0000256" key="3">
    <source>
        <dbReference type="SAM" id="MobiDB-lite"/>
    </source>
</evidence>
<dbReference type="InterPro" id="IPR058624">
    <property type="entry name" value="MdtA-like_HH"/>
</dbReference>
<feature type="compositionally biased region" description="Low complexity" evidence="3">
    <location>
        <begin position="390"/>
        <end position="403"/>
    </location>
</feature>
<organism evidence="8 9">
    <name type="scientific">Humidesulfovibrio mexicanus</name>
    <dbReference type="NCBI Taxonomy" id="147047"/>
    <lineage>
        <taxon>Bacteria</taxon>
        <taxon>Pseudomonadati</taxon>
        <taxon>Thermodesulfobacteriota</taxon>
        <taxon>Desulfovibrionia</taxon>
        <taxon>Desulfovibrionales</taxon>
        <taxon>Desulfovibrionaceae</taxon>
        <taxon>Humidesulfovibrio</taxon>
    </lineage>
</organism>
<dbReference type="PROSITE" id="PS51257">
    <property type="entry name" value="PROKAR_LIPOPROTEIN"/>
    <property type="match status" value="1"/>
</dbReference>
<evidence type="ECO:0000256" key="2">
    <source>
        <dbReference type="ARBA" id="ARBA00009477"/>
    </source>
</evidence>
<reference evidence="8 9" key="1">
    <citation type="submission" date="2017-06" db="EMBL/GenBank/DDBJ databases">
        <authorList>
            <person name="Kim H.J."/>
            <person name="Triplett B.A."/>
        </authorList>
    </citation>
    <scope>NUCLEOTIDE SEQUENCE [LARGE SCALE GENOMIC DNA]</scope>
    <source>
        <strain evidence="8 9">DSM 13116</strain>
    </source>
</reference>
<protein>
    <submittedName>
        <fullName evidence="8">Membrane fusion protein, multidrug efflux system</fullName>
    </submittedName>
</protein>
<dbReference type="InterPro" id="IPR006143">
    <property type="entry name" value="RND_pump_MFP"/>
</dbReference>
<dbReference type="Gene3D" id="2.40.50.100">
    <property type="match status" value="1"/>
</dbReference>
<evidence type="ECO:0000256" key="1">
    <source>
        <dbReference type="ARBA" id="ARBA00004196"/>
    </source>
</evidence>
<evidence type="ECO:0000259" key="4">
    <source>
        <dbReference type="Pfam" id="PF25876"/>
    </source>
</evidence>
<evidence type="ECO:0000313" key="9">
    <source>
        <dbReference type="Proteomes" id="UP000198324"/>
    </source>
</evidence>
<dbReference type="InterPro" id="IPR058625">
    <property type="entry name" value="MdtA-like_BSH"/>
</dbReference>
<dbReference type="Gene3D" id="2.40.420.20">
    <property type="match status" value="1"/>
</dbReference>